<dbReference type="STRING" id="703135.A0A2A9N7T4"/>
<feature type="non-terminal residue" evidence="2">
    <location>
        <position position="159"/>
    </location>
</feature>
<organism evidence="2 3">
    <name type="scientific">Amanita thiersii Skay4041</name>
    <dbReference type="NCBI Taxonomy" id="703135"/>
    <lineage>
        <taxon>Eukaryota</taxon>
        <taxon>Fungi</taxon>
        <taxon>Dikarya</taxon>
        <taxon>Basidiomycota</taxon>
        <taxon>Agaricomycotina</taxon>
        <taxon>Agaricomycetes</taxon>
        <taxon>Agaricomycetidae</taxon>
        <taxon>Agaricales</taxon>
        <taxon>Pluteineae</taxon>
        <taxon>Amanitaceae</taxon>
        <taxon>Amanita</taxon>
    </lineage>
</organism>
<evidence type="ECO:0000256" key="1">
    <source>
        <dbReference type="SAM" id="MobiDB-lite"/>
    </source>
</evidence>
<evidence type="ECO:0008006" key="4">
    <source>
        <dbReference type="Google" id="ProtNLM"/>
    </source>
</evidence>
<name>A0A2A9N7T4_9AGAR</name>
<dbReference type="AlphaFoldDB" id="A0A2A9N7T4"/>
<proteinExistence type="predicted"/>
<keyword evidence="3" id="KW-1185">Reference proteome</keyword>
<sequence>RQSYYRQTVQEASNSQKPWKPVKWGNAQPLPAFSMIKLMNGKQVSSLPGLWSRLHEQFTSSLDTTPVLEEIDQIPTRPFHPISKTEIYKALSKTKNGSAPGPDHITWRHLKFLWNHHDCFQCQLHQSLAWSVENTFWPSEFKASITLVIPKPNKDNYSS</sequence>
<evidence type="ECO:0000313" key="3">
    <source>
        <dbReference type="Proteomes" id="UP000242287"/>
    </source>
</evidence>
<dbReference type="OrthoDB" id="412006at2759"/>
<feature type="region of interest" description="Disordered" evidence="1">
    <location>
        <begin position="1"/>
        <end position="20"/>
    </location>
</feature>
<dbReference type="EMBL" id="KZ302218">
    <property type="protein sequence ID" value="PFH46239.1"/>
    <property type="molecule type" value="Genomic_DNA"/>
</dbReference>
<evidence type="ECO:0000313" key="2">
    <source>
        <dbReference type="EMBL" id="PFH46239.1"/>
    </source>
</evidence>
<protein>
    <recommendedName>
        <fullName evidence="4">Reverse transcriptase domain-containing protein</fullName>
    </recommendedName>
</protein>
<accession>A0A2A9N7T4</accession>
<gene>
    <name evidence="2" type="ORF">AMATHDRAFT_116733</name>
</gene>
<dbReference type="Proteomes" id="UP000242287">
    <property type="component" value="Unassembled WGS sequence"/>
</dbReference>
<feature type="compositionally biased region" description="Polar residues" evidence="1">
    <location>
        <begin position="1"/>
        <end position="17"/>
    </location>
</feature>
<reference evidence="2 3" key="1">
    <citation type="submission" date="2014-02" db="EMBL/GenBank/DDBJ databases">
        <title>Transposable element dynamics among asymbiotic and ectomycorrhizal Amanita fungi.</title>
        <authorList>
            <consortium name="DOE Joint Genome Institute"/>
            <person name="Hess J."/>
            <person name="Skrede I."/>
            <person name="Wolfe B."/>
            <person name="LaButti K."/>
            <person name="Ohm R.A."/>
            <person name="Grigoriev I.V."/>
            <person name="Pringle A."/>
        </authorList>
    </citation>
    <scope>NUCLEOTIDE SEQUENCE [LARGE SCALE GENOMIC DNA]</scope>
    <source>
        <strain evidence="2 3">SKay4041</strain>
    </source>
</reference>
<feature type="non-terminal residue" evidence="2">
    <location>
        <position position="1"/>
    </location>
</feature>